<dbReference type="RefSeq" id="XP_067757088.1">
    <property type="nucleotide sequence ID" value="XM_067900888.1"/>
</dbReference>
<reference evidence="3 4" key="1">
    <citation type="submission" date="2021-02" db="EMBL/GenBank/DDBJ databases">
        <title>Porcisia hertigi Genome sequencing and assembly.</title>
        <authorList>
            <person name="Almutairi H."/>
            <person name="Gatherer D."/>
        </authorList>
    </citation>
    <scope>NUCLEOTIDE SEQUENCE [LARGE SCALE GENOMIC DNA]</scope>
    <source>
        <strain evidence="3 4">C119</strain>
    </source>
</reference>
<keyword evidence="4" id="KW-1185">Reference proteome</keyword>
<organism evidence="3 4">
    <name type="scientific">Porcisia hertigi</name>
    <dbReference type="NCBI Taxonomy" id="2761500"/>
    <lineage>
        <taxon>Eukaryota</taxon>
        <taxon>Discoba</taxon>
        <taxon>Euglenozoa</taxon>
        <taxon>Kinetoplastea</taxon>
        <taxon>Metakinetoplastina</taxon>
        <taxon>Trypanosomatida</taxon>
        <taxon>Trypanosomatidae</taxon>
        <taxon>Leishmaniinae</taxon>
        <taxon>Porcisia</taxon>
    </lineage>
</organism>
<keyword evidence="2" id="KW-1133">Transmembrane helix</keyword>
<evidence type="ECO:0008006" key="5">
    <source>
        <dbReference type="Google" id="ProtNLM"/>
    </source>
</evidence>
<dbReference type="OrthoDB" id="271033at2759"/>
<dbReference type="KEGG" id="phet:94290965"/>
<name>A0A836IHJ1_9TRYP</name>
<evidence type="ECO:0000313" key="4">
    <source>
        <dbReference type="Proteomes" id="UP000674318"/>
    </source>
</evidence>
<dbReference type="Proteomes" id="UP000674318">
    <property type="component" value="Unassembled WGS sequence"/>
</dbReference>
<dbReference type="GeneID" id="94290965"/>
<keyword evidence="2" id="KW-0472">Membrane</keyword>
<proteinExistence type="predicted"/>
<protein>
    <recommendedName>
        <fullName evidence="5">Transmembrane protein</fullName>
    </recommendedName>
</protein>
<accession>A0A836IHJ1</accession>
<dbReference type="AlphaFoldDB" id="A0A836IHJ1"/>
<gene>
    <name evidence="3" type="ORF">JKF63_04917</name>
</gene>
<feature type="transmembrane region" description="Helical" evidence="2">
    <location>
        <begin position="223"/>
        <end position="244"/>
    </location>
</feature>
<evidence type="ECO:0000313" key="3">
    <source>
        <dbReference type="EMBL" id="KAG5504465.1"/>
    </source>
</evidence>
<feature type="region of interest" description="Disordered" evidence="1">
    <location>
        <begin position="404"/>
        <end position="427"/>
    </location>
</feature>
<sequence>MRSCSCRDTIRMAGSSVSLIVSPPFSRLLPLTMARAMVPAAPSIFSFSLHTAQRHKSFATTIHDMTIMRLGSSYKPSRYSSKDISSGPQAGVGHDPVFADYLMKKIVGPLRRKQSNTPDDYLNVDEASKWMEAKSAAKVLGIKEEELPKLTKIILEEKFRKEYKLRTNAQQEEVIIATEVLLEYLDSSVYMKKSRLYYRKFLENARAEVDAELSSEQRERHQALVWFFGFAITGACAIVLFVAYSRTLVTRDDVVNIGVKTSEYFLMTFLQPKNTEPKPDYSTRYFNTPTSMELDKKRGRYDQQFSTSGELRQAELSAAYQEREEAEMLRLFNDERERSVRDFRNNKARESRVSVHLPEEVEGAGKVPQDRDGSNKTAFERMTLREFSGMLATNFGGGSRFQRLTEETSSRAERLNAARERIKSESS</sequence>
<dbReference type="EMBL" id="JAFJZO010000023">
    <property type="protein sequence ID" value="KAG5504465.1"/>
    <property type="molecule type" value="Genomic_DNA"/>
</dbReference>
<evidence type="ECO:0000256" key="2">
    <source>
        <dbReference type="SAM" id="Phobius"/>
    </source>
</evidence>
<comment type="caution">
    <text evidence="3">The sequence shown here is derived from an EMBL/GenBank/DDBJ whole genome shotgun (WGS) entry which is preliminary data.</text>
</comment>
<keyword evidence="2" id="KW-0812">Transmembrane</keyword>
<evidence type="ECO:0000256" key="1">
    <source>
        <dbReference type="SAM" id="MobiDB-lite"/>
    </source>
</evidence>